<keyword evidence="3" id="KW-1185">Reference proteome</keyword>
<evidence type="ECO:0000313" key="3">
    <source>
        <dbReference type="Proteomes" id="UP001054902"/>
    </source>
</evidence>
<dbReference type="AlphaFoldDB" id="A0AAD3CQR4"/>
<gene>
    <name evidence="2" type="ORF">CTEN210_05555</name>
</gene>
<sequence length="135" mass="15098">MNIKSRQSSSIALDKKGIMIMPSKSILDSEENSQSAELRYDASTWRMYYRIVNGRKRRTEIIQKRNAAAGITGQVRKRSEIVGPSSTMLESSSPNDLSLETRTRARSFTRPRSSSALSEATSSSFVDEGIFTLEL</sequence>
<dbReference type="Proteomes" id="UP001054902">
    <property type="component" value="Unassembled WGS sequence"/>
</dbReference>
<accession>A0AAD3CQR4</accession>
<organism evidence="2 3">
    <name type="scientific">Chaetoceros tenuissimus</name>
    <dbReference type="NCBI Taxonomy" id="426638"/>
    <lineage>
        <taxon>Eukaryota</taxon>
        <taxon>Sar</taxon>
        <taxon>Stramenopiles</taxon>
        <taxon>Ochrophyta</taxon>
        <taxon>Bacillariophyta</taxon>
        <taxon>Coscinodiscophyceae</taxon>
        <taxon>Chaetocerotophycidae</taxon>
        <taxon>Chaetocerotales</taxon>
        <taxon>Chaetocerotaceae</taxon>
        <taxon>Chaetoceros</taxon>
    </lineage>
</organism>
<feature type="compositionally biased region" description="Polar residues" evidence="1">
    <location>
        <begin position="84"/>
        <end position="100"/>
    </location>
</feature>
<evidence type="ECO:0000256" key="1">
    <source>
        <dbReference type="SAM" id="MobiDB-lite"/>
    </source>
</evidence>
<name>A0AAD3CQR4_9STRA</name>
<feature type="region of interest" description="Disordered" evidence="1">
    <location>
        <begin position="83"/>
        <end position="117"/>
    </location>
</feature>
<proteinExistence type="predicted"/>
<reference evidence="2 3" key="1">
    <citation type="journal article" date="2021" name="Sci. Rep.">
        <title>The genome of the diatom Chaetoceros tenuissimus carries an ancient integrated fragment of an extant virus.</title>
        <authorList>
            <person name="Hongo Y."/>
            <person name="Kimura K."/>
            <person name="Takaki Y."/>
            <person name="Yoshida Y."/>
            <person name="Baba S."/>
            <person name="Kobayashi G."/>
            <person name="Nagasaki K."/>
            <person name="Hano T."/>
            <person name="Tomaru Y."/>
        </authorList>
    </citation>
    <scope>NUCLEOTIDE SEQUENCE [LARGE SCALE GENOMIC DNA]</scope>
    <source>
        <strain evidence="2 3">NIES-3715</strain>
    </source>
</reference>
<evidence type="ECO:0000313" key="2">
    <source>
        <dbReference type="EMBL" id="GFH49079.1"/>
    </source>
</evidence>
<protein>
    <submittedName>
        <fullName evidence="2">Uncharacterized protein</fullName>
    </submittedName>
</protein>
<dbReference type="EMBL" id="BLLK01000032">
    <property type="protein sequence ID" value="GFH49079.1"/>
    <property type="molecule type" value="Genomic_DNA"/>
</dbReference>
<comment type="caution">
    <text evidence="2">The sequence shown here is derived from an EMBL/GenBank/DDBJ whole genome shotgun (WGS) entry which is preliminary data.</text>
</comment>